<organism evidence="1 2">
    <name type="scientific">Paenibacillus gallinarum</name>
    <dbReference type="NCBI Taxonomy" id="2762232"/>
    <lineage>
        <taxon>Bacteria</taxon>
        <taxon>Bacillati</taxon>
        <taxon>Bacillota</taxon>
        <taxon>Bacilli</taxon>
        <taxon>Bacillales</taxon>
        <taxon>Paenibacillaceae</taxon>
        <taxon>Paenibacillus</taxon>
    </lineage>
</organism>
<evidence type="ECO:0000313" key="1">
    <source>
        <dbReference type="EMBL" id="MBD7971335.1"/>
    </source>
</evidence>
<sequence>MSEIFNIDQTALVHAWNESLPNVLNKGDQAQVNPDEADQHTIRIHIDTAGHQMYSFDFKCAYVDNREVKVDLVDVEKDGRHVDERTDTIQQLTHDYMRHIHECAQAVQHLTNP</sequence>
<comment type="caution">
    <text evidence="1">The sequence shown here is derived from an EMBL/GenBank/DDBJ whole genome shotgun (WGS) entry which is preliminary data.</text>
</comment>
<dbReference type="Proteomes" id="UP000608071">
    <property type="component" value="Unassembled WGS sequence"/>
</dbReference>
<protein>
    <submittedName>
        <fullName evidence="1">Uncharacterized protein</fullName>
    </submittedName>
</protein>
<proteinExistence type="predicted"/>
<reference evidence="1 2" key="1">
    <citation type="submission" date="2020-08" db="EMBL/GenBank/DDBJ databases">
        <title>A Genomic Blueprint of the Chicken Gut Microbiome.</title>
        <authorList>
            <person name="Gilroy R."/>
            <person name="Ravi A."/>
            <person name="Getino M."/>
            <person name="Pursley I."/>
            <person name="Horton D.L."/>
            <person name="Alikhan N.-F."/>
            <person name="Baker D."/>
            <person name="Gharbi K."/>
            <person name="Hall N."/>
            <person name="Watson M."/>
            <person name="Adriaenssens E.M."/>
            <person name="Foster-Nyarko E."/>
            <person name="Jarju S."/>
            <person name="Secka A."/>
            <person name="Antonio M."/>
            <person name="Oren A."/>
            <person name="Chaudhuri R."/>
            <person name="La Ragione R.M."/>
            <person name="Hildebrand F."/>
            <person name="Pallen M.J."/>
        </authorList>
    </citation>
    <scope>NUCLEOTIDE SEQUENCE [LARGE SCALE GENOMIC DNA]</scope>
    <source>
        <strain evidence="1 2">Sa2BVA9</strain>
    </source>
</reference>
<accession>A0ABR8T6E2</accession>
<keyword evidence="2" id="KW-1185">Reference proteome</keyword>
<dbReference type="EMBL" id="JACSQL010000028">
    <property type="protein sequence ID" value="MBD7971335.1"/>
    <property type="molecule type" value="Genomic_DNA"/>
</dbReference>
<dbReference type="RefSeq" id="WP_191805159.1">
    <property type="nucleotide sequence ID" value="NZ_JACSQL010000028.1"/>
</dbReference>
<name>A0ABR8T6E2_9BACL</name>
<gene>
    <name evidence="1" type="ORF">H9647_25070</name>
</gene>
<evidence type="ECO:0000313" key="2">
    <source>
        <dbReference type="Proteomes" id="UP000608071"/>
    </source>
</evidence>